<dbReference type="KEGG" id="vg:26040374"/>
<protein>
    <submittedName>
        <fullName evidence="1">Uncharacterized protein</fullName>
    </submittedName>
</protein>
<dbReference type="OrthoDB" id="28613at10239"/>
<accession>A0A0R6CHL2</accession>
<dbReference type="EMBL" id="KP774835">
    <property type="protein sequence ID" value="AJT60752.1"/>
    <property type="molecule type" value="Genomic_DNA"/>
</dbReference>
<name>A0A0R6CHL2_9CAUD</name>
<dbReference type="RefSeq" id="YP_009168431.1">
    <property type="nucleotide sequence ID" value="NC_027988.2"/>
</dbReference>
<keyword evidence="2" id="KW-1185">Reference proteome</keyword>
<sequence length="76" mass="8823">MTPCEELGYQVGDLFEVINNKAKPYYKYGDIIMLIRDDGSAMPLFQQEGNTFTRDDGEWYMSLDSIKPICFNLENE</sequence>
<proteinExistence type="predicted"/>
<evidence type="ECO:0000313" key="1">
    <source>
        <dbReference type="EMBL" id="AJT60752.1"/>
    </source>
</evidence>
<dbReference type="Proteomes" id="UP000202282">
    <property type="component" value="Segment"/>
</dbReference>
<dbReference type="GeneID" id="26040374"/>
<organism evidence="1 2">
    <name type="scientific">Citrobacter phage CVT22</name>
    <dbReference type="NCBI Taxonomy" id="1622234"/>
    <lineage>
        <taxon>Viruses</taxon>
        <taxon>Duplodnaviria</taxon>
        <taxon>Heunggongvirae</taxon>
        <taxon>Uroviricota</taxon>
        <taxon>Caudoviricetes</taxon>
        <taxon>Zobellviridae</taxon>
        <taxon>Citrovirus</taxon>
        <taxon>Citrovirus coptotermitis</taxon>
    </lineage>
</organism>
<reference evidence="1 2" key="1">
    <citation type="journal article" date="2015" name="Genome Announc.">
        <title>Complete Genome Sequence of Citrobacter Phage CVT22 Isolated from the Gut of the Formosan Subterranean Termite, Coptotermes formosanus Shiraki.</title>
        <authorList>
            <person name="Tikhe C.V."/>
            <person name="Martin T.M."/>
            <person name="Gissendanner C.R."/>
            <person name="Husseneder C."/>
        </authorList>
    </citation>
    <scope>NUCLEOTIDE SEQUENCE [LARGE SCALE GENOMIC DNA]</scope>
</reference>
<evidence type="ECO:0000313" key="2">
    <source>
        <dbReference type="Proteomes" id="UP000202282"/>
    </source>
</evidence>